<dbReference type="Proteomes" id="UP000373149">
    <property type="component" value="Unassembled WGS sequence"/>
</dbReference>
<reference evidence="2 3" key="1">
    <citation type="submission" date="2019-09" db="EMBL/GenBank/DDBJ databases">
        <authorList>
            <person name="Duangmal K."/>
            <person name="Teo W.F.A."/>
            <person name="Lipun K."/>
        </authorList>
    </citation>
    <scope>NUCLEOTIDE SEQUENCE [LARGE SCALE GENOMIC DNA]</scope>
    <source>
        <strain evidence="2 3">K1PN6</strain>
    </source>
</reference>
<gene>
    <name evidence="1" type="ORF">FPZ41_00700</name>
    <name evidence="2" type="ORF">FPZ41_01405</name>
</gene>
<name>A0A5N8WLD2_9ACTN</name>
<proteinExistence type="predicted"/>
<organism evidence="2 3">
    <name type="scientific">Streptomyces acidicola</name>
    <dbReference type="NCBI Taxonomy" id="2596892"/>
    <lineage>
        <taxon>Bacteria</taxon>
        <taxon>Bacillati</taxon>
        <taxon>Actinomycetota</taxon>
        <taxon>Actinomycetes</taxon>
        <taxon>Kitasatosporales</taxon>
        <taxon>Streptomycetaceae</taxon>
        <taxon>Streptomyces</taxon>
    </lineage>
</organism>
<comment type="caution">
    <text evidence="2">The sequence shown here is derived from an EMBL/GenBank/DDBJ whole genome shotgun (WGS) entry which is preliminary data.</text>
</comment>
<dbReference type="EMBL" id="VMNX01000001">
    <property type="protein sequence ID" value="MPY47318.1"/>
    <property type="molecule type" value="Genomic_DNA"/>
</dbReference>
<dbReference type="AlphaFoldDB" id="A0A5N8WLD2"/>
<sequence>MAVRYEASVPRLLAEHGFGPDKSVTDAAVNEGGWEKCPRGCGYVGAPASVTNHIRKHHTNKES</sequence>
<evidence type="ECO:0000313" key="3">
    <source>
        <dbReference type="Proteomes" id="UP000373149"/>
    </source>
</evidence>
<evidence type="ECO:0000313" key="1">
    <source>
        <dbReference type="EMBL" id="MPY47179.1"/>
    </source>
</evidence>
<dbReference type="EMBL" id="VMNX01000001">
    <property type="protein sequence ID" value="MPY47179.1"/>
    <property type="molecule type" value="Genomic_DNA"/>
</dbReference>
<accession>A0A5N8WLD2</accession>
<evidence type="ECO:0000313" key="2">
    <source>
        <dbReference type="EMBL" id="MPY47318.1"/>
    </source>
</evidence>
<keyword evidence="3" id="KW-1185">Reference proteome</keyword>
<protein>
    <submittedName>
        <fullName evidence="2">Uncharacterized protein</fullName>
    </submittedName>
</protein>